<dbReference type="Proteomes" id="UP000297540">
    <property type="component" value="Unassembled WGS sequence"/>
</dbReference>
<comment type="caution">
    <text evidence="2">The sequence shown here is derived from an EMBL/GenBank/DDBJ whole genome shotgun (WGS) entry which is preliminary data.</text>
</comment>
<sequence>MLKVNYKGRSSVLQAAIEQINLLLENSEFYNEISEKATFKESDGTVHKISTRLRELDEEITVTGYLKIKAIPTTFKENQIKISITELGHDIPNAVKLVIIEIIKNKFAGDESSELPKSIGLIAEEMARNSIYRQPTYGNTVQGLDLQLDLHTQKICETYNASSAATRSVLYLLLLVSVVSLLAVFNSNPIFNWPNDRMHSYEKRRIHDLRLIDTLKHQSNADTKNKIKIDSLARDTILGNQEESNFQKTYVDYFSVKVPIIGIQIDLNDMVAITALSFAILLYLLRFAIIREKSNLKLAFNSISERYPDHANFKDFKEKIEADRKTEYYGKPKAISYEDQKANKEIAKKKKTSDYQFIVPKTAQNQIPPIPENAEKWRRLIADINFTRRRSHYNFLSMNEIFNLPYLDISENRTQDKGVVWLVNLYLYYFFFLIYSYILFNDFCSYDKGLIKNAPHTFFIMIIEIFGYFVVYRLCQACINQKTAVRVLFLDFYYSQYFYDYHKTHSTTPSRLFFRVWFPAIFLLVMIGISVLYRLYFPHLFNEGFIKAFFKYGFYYCD</sequence>
<evidence type="ECO:0000256" key="1">
    <source>
        <dbReference type="SAM" id="Phobius"/>
    </source>
</evidence>
<proteinExistence type="predicted"/>
<keyword evidence="1" id="KW-0812">Transmembrane</keyword>
<evidence type="ECO:0000313" key="3">
    <source>
        <dbReference type="Proteomes" id="UP000297540"/>
    </source>
</evidence>
<feature type="transmembrane region" description="Helical" evidence="1">
    <location>
        <begin position="458"/>
        <end position="475"/>
    </location>
</feature>
<keyword evidence="1" id="KW-0472">Membrane</keyword>
<dbReference type="RefSeq" id="WP_133234481.1">
    <property type="nucleotide sequence ID" value="NZ_SOZE01000027.1"/>
</dbReference>
<accession>A0A4Y8S813</accession>
<feature type="transmembrane region" description="Helical" evidence="1">
    <location>
        <begin position="512"/>
        <end position="533"/>
    </location>
</feature>
<evidence type="ECO:0000313" key="2">
    <source>
        <dbReference type="EMBL" id="TFF34755.1"/>
    </source>
</evidence>
<dbReference type="EMBL" id="SOZE01000027">
    <property type="protein sequence ID" value="TFF34755.1"/>
    <property type="molecule type" value="Genomic_DNA"/>
</dbReference>
<name>A0A4Y8S813_9SPHI</name>
<reference evidence="2 3" key="1">
    <citation type="journal article" date="2017" name="Int. J. Syst. Evol. Microbiol.">
        <title>Mucilaginibacterpsychrotolerans sp. nov., isolated from peatlands.</title>
        <authorList>
            <person name="Deng Y."/>
            <person name="Shen L."/>
            <person name="Xu B."/>
            <person name="Liu Y."/>
            <person name="Gu Z."/>
            <person name="Liu H."/>
            <person name="Zhou Y."/>
        </authorList>
    </citation>
    <scope>NUCLEOTIDE SEQUENCE [LARGE SCALE GENOMIC DNA]</scope>
    <source>
        <strain evidence="2 3">NH7-4</strain>
    </source>
</reference>
<keyword evidence="3" id="KW-1185">Reference proteome</keyword>
<keyword evidence="1" id="KW-1133">Transmembrane helix</keyword>
<dbReference type="AlphaFoldDB" id="A0A4Y8S813"/>
<gene>
    <name evidence="2" type="ORF">E2R66_21140</name>
</gene>
<organism evidence="2 3">
    <name type="scientific">Mucilaginibacter psychrotolerans</name>
    <dbReference type="NCBI Taxonomy" id="1524096"/>
    <lineage>
        <taxon>Bacteria</taxon>
        <taxon>Pseudomonadati</taxon>
        <taxon>Bacteroidota</taxon>
        <taxon>Sphingobacteriia</taxon>
        <taxon>Sphingobacteriales</taxon>
        <taxon>Sphingobacteriaceae</taxon>
        <taxon>Mucilaginibacter</taxon>
    </lineage>
</organism>
<protein>
    <submittedName>
        <fullName evidence="2">Uncharacterized protein</fullName>
    </submittedName>
</protein>
<feature type="transmembrane region" description="Helical" evidence="1">
    <location>
        <begin position="270"/>
        <end position="289"/>
    </location>
</feature>
<feature type="transmembrane region" description="Helical" evidence="1">
    <location>
        <begin position="419"/>
        <end position="438"/>
    </location>
</feature>
<feature type="transmembrane region" description="Helical" evidence="1">
    <location>
        <begin position="169"/>
        <end position="191"/>
    </location>
</feature>